<evidence type="ECO:0000313" key="8">
    <source>
        <dbReference type="EMBL" id="EGV59939.1"/>
    </source>
</evidence>
<organism evidence="9">
    <name type="scientific">Candida tenuis (strain ATCC 10573 / BCRC 21748 / CBS 615 / JCM 9827 / NBRC 10315 / NRRL Y-1498 / VKM Y-70)</name>
    <name type="common">Yeast</name>
    <name type="synonym">Yamadazyma tenuis</name>
    <dbReference type="NCBI Taxonomy" id="590646"/>
    <lineage>
        <taxon>Eukaryota</taxon>
        <taxon>Fungi</taxon>
        <taxon>Dikarya</taxon>
        <taxon>Ascomycota</taxon>
        <taxon>Saccharomycotina</taxon>
        <taxon>Pichiomycetes</taxon>
        <taxon>Debaryomycetaceae</taxon>
        <taxon>Yamadazyma</taxon>
    </lineage>
</organism>
<name>G3BEN8_CANTC</name>
<dbReference type="AlphaFoldDB" id="G3BEN8"/>
<feature type="transmembrane region" description="Helical" evidence="6">
    <location>
        <begin position="7"/>
        <end position="30"/>
    </location>
</feature>
<evidence type="ECO:0000256" key="2">
    <source>
        <dbReference type="ARBA" id="ARBA00022475"/>
    </source>
</evidence>
<reference evidence="8 9" key="1">
    <citation type="journal article" date="2011" name="Proc. Natl. Acad. Sci. U.S.A.">
        <title>Comparative genomics of xylose-fermenting fungi for enhanced biofuel production.</title>
        <authorList>
            <person name="Wohlbach D.J."/>
            <person name="Kuo A."/>
            <person name="Sato T.K."/>
            <person name="Potts K.M."/>
            <person name="Salamov A.A."/>
            <person name="LaButti K.M."/>
            <person name="Sun H."/>
            <person name="Clum A."/>
            <person name="Pangilinan J.L."/>
            <person name="Lindquist E.A."/>
            <person name="Lucas S."/>
            <person name="Lapidus A."/>
            <person name="Jin M."/>
            <person name="Gunawan C."/>
            <person name="Balan V."/>
            <person name="Dale B.E."/>
            <person name="Jeffries T.W."/>
            <person name="Zinkel R."/>
            <person name="Barry K.W."/>
            <person name="Grigoriev I.V."/>
            <person name="Gasch A.P."/>
        </authorList>
    </citation>
    <scope>NUCLEOTIDE SEQUENCE [LARGE SCALE GENOMIC DNA]</scope>
    <source>
        <strain evidence="9">ATCC 10573 / BCRC 21748 / CBS 615 / JCM 9827 / NBRC 10315 / NRRL Y-1498 / VKM Y-70</strain>
    </source>
</reference>
<dbReference type="PANTHER" id="PTHR34187">
    <property type="entry name" value="FGR18P"/>
    <property type="match status" value="1"/>
</dbReference>
<keyword evidence="5 6" id="KW-0472">Membrane</keyword>
<protein>
    <recommendedName>
        <fullName evidence="7">DUF202 domain-containing protein</fullName>
    </recommendedName>
</protein>
<dbReference type="Proteomes" id="UP000000707">
    <property type="component" value="Unassembled WGS sequence"/>
</dbReference>
<feature type="transmembrane region" description="Helical" evidence="6">
    <location>
        <begin position="100"/>
        <end position="119"/>
    </location>
</feature>
<dbReference type="InterPro" id="IPR052053">
    <property type="entry name" value="IM_YidH-like"/>
</dbReference>
<comment type="subcellular location">
    <subcellularLocation>
        <location evidence="1">Cell membrane</location>
        <topology evidence="1">Multi-pass membrane protein</topology>
    </subcellularLocation>
</comment>
<dbReference type="Pfam" id="PF02656">
    <property type="entry name" value="DUF202"/>
    <property type="match status" value="1"/>
</dbReference>
<dbReference type="InterPro" id="IPR003807">
    <property type="entry name" value="DUF202"/>
</dbReference>
<evidence type="ECO:0000256" key="5">
    <source>
        <dbReference type="ARBA" id="ARBA00023136"/>
    </source>
</evidence>
<keyword evidence="4 6" id="KW-1133">Transmembrane helix</keyword>
<keyword evidence="3 6" id="KW-0812">Transmembrane</keyword>
<keyword evidence="9" id="KW-1185">Reference proteome</keyword>
<evidence type="ECO:0000256" key="1">
    <source>
        <dbReference type="ARBA" id="ARBA00004651"/>
    </source>
</evidence>
<proteinExistence type="predicted"/>
<evidence type="ECO:0000256" key="4">
    <source>
        <dbReference type="ARBA" id="ARBA00022989"/>
    </source>
</evidence>
<dbReference type="PANTHER" id="PTHR34187:SF2">
    <property type="entry name" value="DUF202 DOMAIN-CONTAINING PROTEIN"/>
    <property type="match status" value="1"/>
</dbReference>
<evidence type="ECO:0000256" key="6">
    <source>
        <dbReference type="SAM" id="Phobius"/>
    </source>
</evidence>
<accession>G3BEN8</accession>
<evidence type="ECO:0000256" key="3">
    <source>
        <dbReference type="ARBA" id="ARBA00022692"/>
    </source>
</evidence>
<dbReference type="HOGENOM" id="CLU_053359_3_2_1"/>
<feature type="domain" description="DUF202" evidence="7">
    <location>
        <begin position="1"/>
        <end position="86"/>
    </location>
</feature>
<dbReference type="GO" id="GO:0005886">
    <property type="term" value="C:plasma membrane"/>
    <property type="evidence" value="ECO:0007669"/>
    <property type="project" value="UniProtKB-SubCell"/>
</dbReference>
<dbReference type="EMBL" id="GL996528">
    <property type="protein sequence ID" value="EGV59939.1"/>
    <property type="molecule type" value="Genomic_DNA"/>
</dbReference>
<evidence type="ECO:0000259" key="7">
    <source>
        <dbReference type="Pfam" id="PF02656"/>
    </source>
</evidence>
<feature type="transmembrane region" description="Helical" evidence="6">
    <location>
        <begin position="60"/>
        <end position="79"/>
    </location>
</feature>
<sequence>MANERTFLAWLRTGAIFVTLAITFSQFIFITRAADSVTANGEQYDLDESFKAQVAQLNRFGVVIEIMCMCLGLFSLLAGAFRFFHIQTLLIQNRFPTTRLVILCMVATAAVMISLLIVLDVKLYR</sequence>
<keyword evidence="2" id="KW-1003">Cell membrane</keyword>
<dbReference type="OrthoDB" id="199599at2759"/>
<gene>
    <name evidence="8" type="ORF">CANTEDRAFT_111416</name>
</gene>
<evidence type="ECO:0000313" key="9">
    <source>
        <dbReference type="Proteomes" id="UP000000707"/>
    </source>
</evidence>